<evidence type="ECO:0000313" key="3">
    <source>
        <dbReference type="Proteomes" id="UP001152561"/>
    </source>
</evidence>
<gene>
    <name evidence="2" type="ORF">K7X08_025708</name>
</gene>
<protein>
    <submittedName>
        <fullName evidence="2">Uncharacterized protein</fullName>
    </submittedName>
</protein>
<name>A0A9Q1LAG2_9SOLA</name>
<evidence type="ECO:0000256" key="1">
    <source>
        <dbReference type="SAM" id="MobiDB-lite"/>
    </source>
</evidence>
<comment type="caution">
    <text evidence="2">The sequence shown here is derived from an EMBL/GenBank/DDBJ whole genome shotgun (WGS) entry which is preliminary data.</text>
</comment>
<feature type="region of interest" description="Disordered" evidence="1">
    <location>
        <begin position="1"/>
        <end position="20"/>
    </location>
</feature>
<dbReference type="Proteomes" id="UP001152561">
    <property type="component" value="Unassembled WGS sequence"/>
</dbReference>
<accession>A0A9Q1LAG2</accession>
<keyword evidence="3" id="KW-1185">Reference proteome</keyword>
<dbReference type="AlphaFoldDB" id="A0A9Q1LAG2"/>
<organism evidence="2 3">
    <name type="scientific">Anisodus acutangulus</name>
    <dbReference type="NCBI Taxonomy" id="402998"/>
    <lineage>
        <taxon>Eukaryota</taxon>
        <taxon>Viridiplantae</taxon>
        <taxon>Streptophyta</taxon>
        <taxon>Embryophyta</taxon>
        <taxon>Tracheophyta</taxon>
        <taxon>Spermatophyta</taxon>
        <taxon>Magnoliopsida</taxon>
        <taxon>eudicotyledons</taxon>
        <taxon>Gunneridae</taxon>
        <taxon>Pentapetalae</taxon>
        <taxon>asterids</taxon>
        <taxon>lamiids</taxon>
        <taxon>Solanales</taxon>
        <taxon>Solanaceae</taxon>
        <taxon>Solanoideae</taxon>
        <taxon>Hyoscyameae</taxon>
        <taxon>Anisodus</taxon>
    </lineage>
</organism>
<reference evidence="3" key="1">
    <citation type="journal article" date="2023" name="Proc. Natl. Acad. Sci. U.S.A.">
        <title>Genomic and structural basis for evolution of tropane alkaloid biosynthesis.</title>
        <authorList>
            <person name="Wanga Y.-J."/>
            <person name="Taina T."/>
            <person name="Yua J.-Y."/>
            <person name="Lia J."/>
            <person name="Xua B."/>
            <person name="Chenc J."/>
            <person name="D'Auriad J.C."/>
            <person name="Huanga J.-P."/>
            <person name="Huanga S.-X."/>
        </authorList>
    </citation>
    <scope>NUCLEOTIDE SEQUENCE [LARGE SCALE GENOMIC DNA]</scope>
    <source>
        <strain evidence="3">cv. KIB-2019</strain>
    </source>
</reference>
<dbReference type="EMBL" id="JAJAGQ010000021">
    <property type="protein sequence ID" value="KAJ8530977.1"/>
    <property type="molecule type" value="Genomic_DNA"/>
</dbReference>
<proteinExistence type="predicted"/>
<evidence type="ECO:0000313" key="2">
    <source>
        <dbReference type="EMBL" id="KAJ8530977.1"/>
    </source>
</evidence>
<sequence length="252" mass="28682">MVNKERKNHNESRSKKVQINNNKFDVLTSINKDEGMCKETNKLVDEKINKEDNNKVENVDEGYKDEGSLTSVEKEEVSAVLVEELKESTADTSPLKLEHLHSNKSLMEEGYVEVEITCEDILENVTEESEGIDVPADHCGNKELNDESVILNQGSFIERDKIEVLPNVELNMQSTKDNIRIDNIFSPTERSVHFMSNNKGVMSNDLSIQKENINYVTVQRKPSPNKELHALVSHDLNSMDKNLESVQTKEHI</sequence>
<feature type="compositionally biased region" description="Basic and acidic residues" evidence="1">
    <location>
        <begin position="1"/>
        <end position="14"/>
    </location>
</feature>